<dbReference type="RefSeq" id="WP_026427798.1">
    <property type="nucleotide sequence ID" value="NZ_CBCRWE010000044.1"/>
</dbReference>
<proteinExistence type="predicted"/>
<dbReference type="KEGG" id="asla:NCTC11923_00228"/>
<accession>A0A3S4SMS6</accession>
<feature type="transmembrane region" description="Helical" evidence="2">
    <location>
        <begin position="86"/>
        <end position="106"/>
    </location>
</feature>
<dbReference type="AlphaFoldDB" id="A0A3S4SMS6"/>
<evidence type="ECO:0000313" key="3">
    <source>
        <dbReference type="EMBL" id="VEG73619.1"/>
    </source>
</evidence>
<sequence length="152" mass="16217">MTQPQNPGQPYFPPASSAPSAPIPGQPYPPQGVPQTGPIPSAPSAAMPGGPVPPGQPYPPQGPAGDSLFGNLFDTSKGFAERFGKVAFIVAVIAFTLNWLYAAFSHGDNYDGYDFGEFLISLFIYAPWAVMQIFLVRLFIELVVNASKRAQS</sequence>
<evidence type="ECO:0000313" key="4">
    <source>
        <dbReference type="Proteomes" id="UP000276899"/>
    </source>
</evidence>
<feature type="compositionally biased region" description="Pro residues" evidence="1">
    <location>
        <begin position="50"/>
        <end position="62"/>
    </location>
</feature>
<keyword evidence="2" id="KW-1133">Transmembrane helix</keyword>
<reference evidence="3 4" key="1">
    <citation type="submission" date="2018-12" db="EMBL/GenBank/DDBJ databases">
        <authorList>
            <consortium name="Pathogen Informatics"/>
        </authorList>
    </citation>
    <scope>NUCLEOTIDE SEQUENCE [LARGE SCALE GENOMIC DNA]</scope>
    <source>
        <strain evidence="3 4">NCTC11923</strain>
    </source>
</reference>
<evidence type="ECO:0000256" key="2">
    <source>
        <dbReference type="SAM" id="Phobius"/>
    </source>
</evidence>
<feature type="compositionally biased region" description="Low complexity" evidence="1">
    <location>
        <begin position="33"/>
        <end position="49"/>
    </location>
</feature>
<organism evidence="3 4">
    <name type="scientific">Actinomyces slackii</name>
    <dbReference type="NCBI Taxonomy" id="52774"/>
    <lineage>
        <taxon>Bacteria</taxon>
        <taxon>Bacillati</taxon>
        <taxon>Actinomycetota</taxon>
        <taxon>Actinomycetes</taxon>
        <taxon>Actinomycetales</taxon>
        <taxon>Actinomycetaceae</taxon>
        <taxon>Actinomyces</taxon>
    </lineage>
</organism>
<evidence type="ECO:0000256" key="1">
    <source>
        <dbReference type="SAM" id="MobiDB-lite"/>
    </source>
</evidence>
<feature type="compositionally biased region" description="Pro residues" evidence="1">
    <location>
        <begin position="21"/>
        <end position="32"/>
    </location>
</feature>
<keyword evidence="2" id="KW-0472">Membrane</keyword>
<gene>
    <name evidence="3" type="ORF">NCTC11923_00228</name>
</gene>
<dbReference type="EMBL" id="LR134363">
    <property type="protein sequence ID" value="VEG73619.1"/>
    <property type="molecule type" value="Genomic_DNA"/>
</dbReference>
<feature type="transmembrane region" description="Helical" evidence="2">
    <location>
        <begin position="118"/>
        <end position="140"/>
    </location>
</feature>
<dbReference type="Proteomes" id="UP000276899">
    <property type="component" value="Chromosome"/>
</dbReference>
<protein>
    <submittedName>
        <fullName evidence="3">Uncharacterized protein</fullName>
    </submittedName>
</protein>
<dbReference type="STRING" id="1278298.GCA_000428685_01010"/>
<keyword evidence="2" id="KW-0812">Transmembrane</keyword>
<keyword evidence="4" id="KW-1185">Reference proteome</keyword>
<name>A0A3S4SMS6_9ACTO</name>
<feature type="region of interest" description="Disordered" evidence="1">
    <location>
        <begin position="1"/>
        <end position="69"/>
    </location>
</feature>